<comment type="similarity">
    <text evidence="2 11 12">Belongs to the TonB-dependent receptor family.</text>
</comment>
<feature type="region of interest" description="Disordered" evidence="13">
    <location>
        <begin position="219"/>
        <end position="250"/>
    </location>
</feature>
<dbReference type="SUPFAM" id="SSF56935">
    <property type="entry name" value="Porins"/>
    <property type="match status" value="1"/>
</dbReference>
<evidence type="ECO:0000313" key="17">
    <source>
        <dbReference type="EMBL" id="MBQ0935791.1"/>
    </source>
</evidence>
<keyword evidence="7 12" id="KW-0798">TonB box</keyword>
<accession>A0ABS5DXC5</accession>
<keyword evidence="4 11" id="KW-1134">Transmembrane beta strand</keyword>
<dbReference type="Pfam" id="PF07715">
    <property type="entry name" value="Plug"/>
    <property type="match status" value="1"/>
</dbReference>
<dbReference type="InterPro" id="IPR000531">
    <property type="entry name" value="Beta-barrel_TonB"/>
</dbReference>
<evidence type="ECO:0000256" key="2">
    <source>
        <dbReference type="ARBA" id="ARBA00009810"/>
    </source>
</evidence>
<evidence type="ECO:0000256" key="12">
    <source>
        <dbReference type="RuleBase" id="RU003357"/>
    </source>
</evidence>
<feature type="compositionally biased region" description="Polar residues" evidence="13">
    <location>
        <begin position="337"/>
        <end position="350"/>
    </location>
</feature>
<evidence type="ECO:0000256" key="6">
    <source>
        <dbReference type="ARBA" id="ARBA00022729"/>
    </source>
</evidence>
<dbReference type="EMBL" id="JAGQDG010000004">
    <property type="protein sequence ID" value="MBQ0935791.1"/>
    <property type="molecule type" value="Genomic_DNA"/>
</dbReference>
<evidence type="ECO:0000256" key="8">
    <source>
        <dbReference type="ARBA" id="ARBA00023136"/>
    </source>
</evidence>
<reference evidence="17 18" key="1">
    <citation type="submission" date="2021-04" db="EMBL/GenBank/DDBJ databases">
        <title>The genome sequence of type strain Ideonella paludis KCTC 32238.</title>
        <authorList>
            <person name="Liu Y."/>
        </authorList>
    </citation>
    <scope>NUCLEOTIDE SEQUENCE [LARGE SCALE GENOMIC DNA]</scope>
    <source>
        <strain evidence="17 18">KCTC 32238</strain>
    </source>
</reference>
<evidence type="ECO:0000256" key="7">
    <source>
        <dbReference type="ARBA" id="ARBA00023077"/>
    </source>
</evidence>
<dbReference type="CDD" id="cd01347">
    <property type="entry name" value="ligand_gated_channel"/>
    <property type="match status" value="1"/>
</dbReference>
<evidence type="ECO:0000259" key="16">
    <source>
        <dbReference type="Pfam" id="PF07715"/>
    </source>
</evidence>
<dbReference type="Gene3D" id="2.170.130.10">
    <property type="entry name" value="TonB-dependent receptor, plug domain"/>
    <property type="match status" value="1"/>
</dbReference>
<dbReference type="PROSITE" id="PS52016">
    <property type="entry name" value="TONB_DEPENDENT_REC_3"/>
    <property type="match status" value="1"/>
</dbReference>
<dbReference type="PANTHER" id="PTHR30069:SF29">
    <property type="entry name" value="HEMOGLOBIN AND HEMOGLOBIN-HAPTOGLOBIN-BINDING PROTEIN 1-RELATED"/>
    <property type="match status" value="1"/>
</dbReference>
<evidence type="ECO:0000313" key="18">
    <source>
        <dbReference type="Proteomes" id="UP000672097"/>
    </source>
</evidence>
<comment type="caution">
    <text evidence="17">The sequence shown here is derived from an EMBL/GenBank/DDBJ whole genome shotgun (WGS) entry which is preliminary data.</text>
</comment>
<feature type="region of interest" description="Disordered" evidence="13">
    <location>
        <begin position="26"/>
        <end position="70"/>
    </location>
</feature>
<feature type="signal peptide" evidence="14">
    <location>
        <begin position="1"/>
        <end position="29"/>
    </location>
</feature>
<dbReference type="InterPro" id="IPR012910">
    <property type="entry name" value="Plug_dom"/>
</dbReference>
<dbReference type="InterPro" id="IPR039426">
    <property type="entry name" value="TonB-dep_rcpt-like"/>
</dbReference>
<evidence type="ECO:0000256" key="13">
    <source>
        <dbReference type="SAM" id="MobiDB-lite"/>
    </source>
</evidence>
<feature type="domain" description="TonB-dependent receptor plug" evidence="16">
    <location>
        <begin position="69"/>
        <end position="167"/>
    </location>
</feature>
<evidence type="ECO:0000256" key="9">
    <source>
        <dbReference type="ARBA" id="ARBA00023170"/>
    </source>
</evidence>
<evidence type="ECO:0000256" key="4">
    <source>
        <dbReference type="ARBA" id="ARBA00022452"/>
    </source>
</evidence>
<feature type="domain" description="TonB-dependent receptor-like beta-barrel" evidence="15">
    <location>
        <begin position="309"/>
        <end position="710"/>
    </location>
</feature>
<name>A0ABS5DXC5_9BURK</name>
<dbReference type="InterPro" id="IPR036942">
    <property type="entry name" value="Beta-barrel_TonB_sf"/>
</dbReference>
<comment type="subcellular location">
    <subcellularLocation>
        <location evidence="1 11">Cell outer membrane</location>
        <topology evidence="1 11">Multi-pass membrane protein</topology>
    </subcellularLocation>
</comment>
<evidence type="ECO:0000256" key="10">
    <source>
        <dbReference type="ARBA" id="ARBA00023237"/>
    </source>
</evidence>
<gene>
    <name evidence="17" type="ORF">KAK11_10660</name>
</gene>
<evidence type="ECO:0000256" key="3">
    <source>
        <dbReference type="ARBA" id="ARBA00022448"/>
    </source>
</evidence>
<keyword evidence="3 11" id="KW-0813">Transport</keyword>
<dbReference type="InterPro" id="IPR037066">
    <property type="entry name" value="Plug_dom_sf"/>
</dbReference>
<keyword evidence="8 11" id="KW-0472">Membrane</keyword>
<keyword evidence="6 14" id="KW-0732">Signal</keyword>
<dbReference type="Pfam" id="PF00593">
    <property type="entry name" value="TonB_dep_Rec_b-barrel"/>
    <property type="match status" value="1"/>
</dbReference>
<proteinExistence type="inferred from homology"/>
<protein>
    <submittedName>
        <fullName evidence="17">TonB-dependent receptor</fullName>
    </submittedName>
</protein>
<feature type="compositionally biased region" description="Low complexity" evidence="13">
    <location>
        <begin position="26"/>
        <end position="37"/>
    </location>
</feature>
<feature type="chain" id="PRO_5045992888" evidence="14">
    <location>
        <begin position="30"/>
        <end position="744"/>
    </location>
</feature>
<keyword evidence="9 17" id="KW-0675">Receptor</keyword>
<dbReference type="Proteomes" id="UP000672097">
    <property type="component" value="Unassembled WGS sequence"/>
</dbReference>
<evidence type="ECO:0000256" key="1">
    <source>
        <dbReference type="ARBA" id="ARBA00004571"/>
    </source>
</evidence>
<keyword evidence="18" id="KW-1185">Reference proteome</keyword>
<feature type="region of interest" description="Disordered" evidence="13">
    <location>
        <begin position="334"/>
        <end position="372"/>
    </location>
</feature>
<organism evidence="17 18">
    <name type="scientific">Ideonella paludis</name>
    <dbReference type="NCBI Taxonomy" id="1233411"/>
    <lineage>
        <taxon>Bacteria</taxon>
        <taxon>Pseudomonadati</taxon>
        <taxon>Pseudomonadota</taxon>
        <taxon>Betaproteobacteria</taxon>
        <taxon>Burkholderiales</taxon>
        <taxon>Sphaerotilaceae</taxon>
        <taxon>Ideonella</taxon>
    </lineage>
</organism>
<keyword evidence="10 11" id="KW-0998">Cell outer membrane</keyword>
<dbReference type="Gene3D" id="2.40.170.20">
    <property type="entry name" value="TonB-dependent receptor, beta-barrel domain"/>
    <property type="match status" value="1"/>
</dbReference>
<feature type="compositionally biased region" description="Basic and acidic residues" evidence="13">
    <location>
        <begin position="236"/>
        <end position="249"/>
    </location>
</feature>
<evidence type="ECO:0000259" key="15">
    <source>
        <dbReference type="Pfam" id="PF00593"/>
    </source>
</evidence>
<keyword evidence="5 11" id="KW-0812">Transmembrane</keyword>
<sequence>MPMPFTTLPFSKSALALAASMVAASATWAQSPAAEAPAKPEPAPAAKPAATPTERVTVKGTRTEDEQRRQSTAAKIIIGREELDKFGDTSLGEVMKRLPGVTTDGRPGRGGNPRMRGLGAGYTQILIDGERVQGGLSLDSISPDQIERIEIIRAPTAETGARAIGGTINIITREGFTKRLNDLKLGVGVERGEPGGFVGWTRDDQIDSFNYNVSATAWRRQGKESSTTTTTTPERVQVERAQSTDERQGLHASARLQWRLSETDNLMIMPMMVVSKGSGTRQASFSHQPVACDGQAPFNRQLLCSTTGENDSDFALVRLNGQWRTTVDGWRLETRGGVSQSRSTGQSQRLESVDGGSTPDVVQDHTRSTERTQQINLKGSKLLDNDHNLVFGLEAEAAQRDDQREPLLNGQPRLVGFGDNLAASTRRVALFGQDEWSLTPQWAVHGGLRWEGIRTQGEPLGELPAVSNTSSVVTPLLHALWRPEPKSRDQVRISLTRSYKSPTLTQLVAWPSLATRNSETSPDRAGNPALQPELATGIDLAAERYLPGGGLLSVNLFHRRITDLMRSVVSLEDVSWSATPRYVSRPQNVGRATTQGVELEAKGRLTEWVQDAPQVDLRANLSLYVSRVDSVVGPNNRLDSQPGGTLNIGADWKVKDMPLTVGSSVSYTPGYTTRLAENQWLEQPTKRVIDAYALWSFSSAWRLRVSLSNLAPLDTGSTSQVGDEVAQTVSPTAMTWRAQLEIKI</sequence>
<evidence type="ECO:0000256" key="11">
    <source>
        <dbReference type="PROSITE-ProRule" id="PRU01360"/>
    </source>
</evidence>
<evidence type="ECO:0000256" key="14">
    <source>
        <dbReference type="SAM" id="SignalP"/>
    </source>
</evidence>
<evidence type="ECO:0000256" key="5">
    <source>
        <dbReference type="ARBA" id="ARBA00022692"/>
    </source>
</evidence>
<dbReference type="PANTHER" id="PTHR30069">
    <property type="entry name" value="TONB-DEPENDENT OUTER MEMBRANE RECEPTOR"/>
    <property type="match status" value="1"/>
</dbReference>